<dbReference type="InterPro" id="IPR004263">
    <property type="entry name" value="Exostosin"/>
</dbReference>
<dbReference type="GO" id="GO:0016757">
    <property type="term" value="F:glycosyltransferase activity"/>
    <property type="evidence" value="ECO:0007669"/>
    <property type="project" value="InterPro"/>
</dbReference>
<dbReference type="VEuPathDB" id="AmoebaDB:NAEGRDRAFT_74187"/>
<evidence type="ECO:0000313" key="4">
    <source>
        <dbReference type="Proteomes" id="UP000006671"/>
    </source>
</evidence>
<protein>
    <submittedName>
        <fullName evidence="3">Predicted protein</fullName>
    </submittedName>
</protein>
<feature type="domain" description="Exostosin GT47" evidence="2">
    <location>
        <begin position="62"/>
        <end position="390"/>
    </location>
</feature>
<dbReference type="InterPro" id="IPR040911">
    <property type="entry name" value="Exostosin_GT47"/>
</dbReference>
<reference evidence="3 4" key="1">
    <citation type="journal article" date="2010" name="Cell">
        <title>The genome of Naegleria gruberi illuminates early eukaryotic versatility.</title>
        <authorList>
            <person name="Fritz-Laylin L.K."/>
            <person name="Prochnik S.E."/>
            <person name="Ginger M.L."/>
            <person name="Dacks J.B."/>
            <person name="Carpenter M.L."/>
            <person name="Field M.C."/>
            <person name="Kuo A."/>
            <person name="Paredez A."/>
            <person name="Chapman J."/>
            <person name="Pham J."/>
            <person name="Shu S."/>
            <person name="Neupane R."/>
            <person name="Cipriano M."/>
            <person name="Mancuso J."/>
            <person name="Tu H."/>
            <person name="Salamov A."/>
            <person name="Lindquist E."/>
            <person name="Shapiro H."/>
            <person name="Lucas S."/>
            <person name="Grigoriev I.V."/>
            <person name="Cande W.Z."/>
            <person name="Fulton C."/>
            <person name="Rokhsar D.S."/>
            <person name="Dawson S.C."/>
        </authorList>
    </citation>
    <scope>NUCLEOTIDE SEQUENCE [LARGE SCALE GENOMIC DNA]</scope>
    <source>
        <strain evidence="3 4">NEG-M</strain>
    </source>
</reference>
<dbReference type="RefSeq" id="XP_002670835.1">
    <property type="nucleotide sequence ID" value="XM_002670789.1"/>
</dbReference>
<sequence length="813" mass="95782">MNERKKPSNHHNHHTLESLRELLKLLIEFKYYHHYDHDDERANDNKLLNEHSRMMMERIEFPLRIYVYPLSENGKQMYERTIDMCKNHSFDNEEMTFFPHAYIDCYLIDFIMLNTSNYYDGNLIKRVNNIEEANIAYIPIPLVMNFYDNIKKEGEKDFLNLTEKIKSDFYNEMIYNTEMEDNFEKVPHFVTYSFVSYRLSFSGIPKQVKIVTLENVAISGSPQNAWYDNGCQDRCLTIPYATIFDWPSAYNESSNTLYAEDYTHNWKNRPYLLSFIGSLNRTEILFTHRYHLVTKLSEFRGRYFHTFKESISTSSNIEIYGKSKFCLQLHGDTPTRNAFYESLLMGCIPVITEKTFISYRSLFGYLLPVEEFTIVIDNKYAEEHVPVKEIIERLNQIDRNGEYLRMLNIFKSISFFLRYKHAQSSNLLAILSILSAQIPLSIPPRYNNRPRDEQHDNFNPIDIFMGRPIEKVYKWMNLSIPKFNMTMKMENCGEFTCKIYIPQFYHELTIDSLSTHNSIDHLPTLMEFALIQRLKNENILTSNTEHANLIFYPFNLNVIFNQHVLDQQVKQVGIQKKGFLISNNTGNEQIPKIIENLNKIQSIFNNFTIYTLSPHAIEQKNVKTLPFTTIELFDSNFHQISTSFNRNSLLCQLIEENFNGEENQIAEMLEIHFGNDYPHLFSKKVNSIELLNCTYVIMSNVNPSKLLHQSIRHGSIPISLNSNNQDLNALLPHQVIDRSQIILEIPKPIQKLYKNLEFFSNWLIRFLQNISHEEIQARRQAMTKLKSYFNLSNEKHGGKYDLADLVLCSLNCH</sequence>
<name>D2VYN9_NAEGR</name>
<dbReference type="AlphaFoldDB" id="D2VYN9"/>
<keyword evidence="4" id="KW-1185">Reference proteome</keyword>
<dbReference type="KEGG" id="ngr:NAEGRDRAFT_74187"/>
<dbReference type="PANTHER" id="PTHR11062">
    <property type="entry name" value="EXOSTOSIN HEPARAN SULFATE GLYCOSYLTRANSFERASE -RELATED"/>
    <property type="match status" value="1"/>
</dbReference>
<evidence type="ECO:0000256" key="1">
    <source>
        <dbReference type="ARBA" id="ARBA00010271"/>
    </source>
</evidence>
<dbReference type="OrthoDB" id="1924787at2759"/>
<proteinExistence type="inferred from homology"/>
<accession>D2VYN9</accession>
<organism evidence="4">
    <name type="scientific">Naegleria gruberi</name>
    <name type="common">Amoeba</name>
    <dbReference type="NCBI Taxonomy" id="5762"/>
    <lineage>
        <taxon>Eukaryota</taxon>
        <taxon>Discoba</taxon>
        <taxon>Heterolobosea</taxon>
        <taxon>Tetramitia</taxon>
        <taxon>Eutetramitia</taxon>
        <taxon>Vahlkampfiidae</taxon>
        <taxon>Naegleria</taxon>
    </lineage>
</organism>
<evidence type="ECO:0000313" key="3">
    <source>
        <dbReference type="EMBL" id="EFC38091.1"/>
    </source>
</evidence>
<comment type="similarity">
    <text evidence="1">Belongs to the glycosyltransferase 47 family.</text>
</comment>
<dbReference type="Pfam" id="PF03016">
    <property type="entry name" value="Exostosin_GT47"/>
    <property type="match status" value="1"/>
</dbReference>
<dbReference type="EMBL" id="GG738911">
    <property type="protein sequence ID" value="EFC38091.1"/>
    <property type="molecule type" value="Genomic_DNA"/>
</dbReference>
<dbReference type="Proteomes" id="UP000006671">
    <property type="component" value="Unassembled WGS sequence"/>
</dbReference>
<gene>
    <name evidence="3" type="ORF">NAEGRDRAFT_74187</name>
</gene>
<evidence type="ECO:0000259" key="2">
    <source>
        <dbReference type="Pfam" id="PF03016"/>
    </source>
</evidence>
<dbReference type="InParanoid" id="D2VYN9"/>
<dbReference type="PANTHER" id="PTHR11062:SF281">
    <property type="entry name" value="EXOSTOSIN-LIKE 2"/>
    <property type="match status" value="1"/>
</dbReference>
<dbReference type="GeneID" id="8857986"/>